<gene>
    <name evidence="2" type="ORF">GCM10007392_14280</name>
</gene>
<sequence>MPNRIGLLLPPLYLGLAISLSGCPLTLPGGTDPTDNAADRQRYQPALDVRWQWQLKGTINTDYDVELYDIDLFDTSSEQIAALQDAGRRVICYFSAGSYENWRPDAAQFNPESLGHTLDGWADERWLDVRDPSLEPIMKARLDLAAEKGCDGVEPDNVDGYANHTGFNLTGDDQLGFNRFLAREAHARGLAIALKNDLDQIEDLVDDFDFAINEECFAYNECEALTPFIEAGKPVLNVEYDWTLATDPEAREALCDRARQLNFRTLILPLELDDRFRFSC</sequence>
<dbReference type="Pfam" id="PF03537">
    <property type="entry name" value="Glyco_hydro_114"/>
    <property type="match status" value="1"/>
</dbReference>
<name>A0A918K4B3_9GAMM</name>
<dbReference type="PROSITE" id="PS51257">
    <property type="entry name" value="PROKAR_LIPOPROTEIN"/>
    <property type="match status" value="1"/>
</dbReference>
<proteinExistence type="predicted"/>
<reference evidence="2" key="1">
    <citation type="journal article" date="2014" name="Int. J. Syst. Evol. Microbiol.">
        <title>Complete genome sequence of Corynebacterium casei LMG S-19264T (=DSM 44701T), isolated from a smear-ripened cheese.</title>
        <authorList>
            <consortium name="US DOE Joint Genome Institute (JGI-PGF)"/>
            <person name="Walter F."/>
            <person name="Albersmeier A."/>
            <person name="Kalinowski J."/>
            <person name="Ruckert C."/>
        </authorList>
    </citation>
    <scope>NUCLEOTIDE SEQUENCE</scope>
    <source>
        <strain evidence="2">KCTC 22169</strain>
    </source>
</reference>
<feature type="domain" description="Glycoside-hydrolase family GH114 TIM-barrel" evidence="1">
    <location>
        <begin position="50"/>
        <end position="274"/>
    </location>
</feature>
<protein>
    <submittedName>
        <fullName evidence="2">Endo alpha-1,4 polygalactosaminidase</fullName>
    </submittedName>
</protein>
<reference evidence="2" key="2">
    <citation type="submission" date="2020-09" db="EMBL/GenBank/DDBJ databases">
        <authorList>
            <person name="Sun Q."/>
            <person name="Kim S."/>
        </authorList>
    </citation>
    <scope>NUCLEOTIDE SEQUENCE</scope>
    <source>
        <strain evidence="2">KCTC 22169</strain>
    </source>
</reference>
<evidence type="ECO:0000313" key="2">
    <source>
        <dbReference type="EMBL" id="GGX48424.1"/>
    </source>
</evidence>
<keyword evidence="3" id="KW-1185">Reference proteome</keyword>
<dbReference type="SUPFAM" id="SSF51445">
    <property type="entry name" value="(Trans)glycosidases"/>
    <property type="match status" value="1"/>
</dbReference>
<comment type="caution">
    <text evidence="2">The sequence shown here is derived from an EMBL/GenBank/DDBJ whole genome shotgun (WGS) entry which is preliminary data.</text>
</comment>
<dbReference type="EMBL" id="BMXR01000003">
    <property type="protein sequence ID" value="GGX48424.1"/>
    <property type="molecule type" value="Genomic_DNA"/>
</dbReference>
<accession>A0A918K4B3</accession>
<dbReference type="Proteomes" id="UP000626148">
    <property type="component" value="Unassembled WGS sequence"/>
</dbReference>
<organism evidence="2 3">
    <name type="scientific">Saccharospirillum salsuginis</name>
    <dbReference type="NCBI Taxonomy" id="418750"/>
    <lineage>
        <taxon>Bacteria</taxon>
        <taxon>Pseudomonadati</taxon>
        <taxon>Pseudomonadota</taxon>
        <taxon>Gammaproteobacteria</taxon>
        <taxon>Oceanospirillales</taxon>
        <taxon>Saccharospirillaceae</taxon>
        <taxon>Saccharospirillum</taxon>
    </lineage>
</organism>
<evidence type="ECO:0000259" key="1">
    <source>
        <dbReference type="Pfam" id="PF03537"/>
    </source>
</evidence>
<dbReference type="PANTHER" id="PTHR35273">
    <property type="entry name" value="ALPHA-1,4 POLYGALACTOSAMINIDASE, PUTATIVE (AFU_ORTHOLOGUE AFUA_3G07890)-RELATED"/>
    <property type="match status" value="1"/>
</dbReference>
<dbReference type="Gene3D" id="3.20.20.70">
    <property type="entry name" value="Aldolase class I"/>
    <property type="match status" value="1"/>
</dbReference>
<dbReference type="InterPro" id="IPR004352">
    <property type="entry name" value="GH114_TIM-barrel"/>
</dbReference>
<dbReference type="RefSeq" id="WP_189607852.1">
    <property type="nucleotide sequence ID" value="NZ_BMXR01000003.1"/>
</dbReference>
<dbReference type="AlphaFoldDB" id="A0A918K4B3"/>
<evidence type="ECO:0000313" key="3">
    <source>
        <dbReference type="Proteomes" id="UP000626148"/>
    </source>
</evidence>
<dbReference type="InterPro" id="IPR017853">
    <property type="entry name" value="GH"/>
</dbReference>
<dbReference type="PANTHER" id="PTHR35273:SF2">
    <property type="entry name" value="ALPHA-GALACTOSIDASE"/>
    <property type="match status" value="1"/>
</dbReference>
<dbReference type="InterPro" id="IPR013785">
    <property type="entry name" value="Aldolase_TIM"/>
</dbReference>